<organism evidence="1 2">
    <name type="scientific">Smallanthus sonchifolius</name>
    <dbReference type="NCBI Taxonomy" id="185202"/>
    <lineage>
        <taxon>Eukaryota</taxon>
        <taxon>Viridiplantae</taxon>
        <taxon>Streptophyta</taxon>
        <taxon>Embryophyta</taxon>
        <taxon>Tracheophyta</taxon>
        <taxon>Spermatophyta</taxon>
        <taxon>Magnoliopsida</taxon>
        <taxon>eudicotyledons</taxon>
        <taxon>Gunneridae</taxon>
        <taxon>Pentapetalae</taxon>
        <taxon>asterids</taxon>
        <taxon>campanulids</taxon>
        <taxon>Asterales</taxon>
        <taxon>Asteraceae</taxon>
        <taxon>Asteroideae</taxon>
        <taxon>Heliantheae alliance</taxon>
        <taxon>Millerieae</taxon>
        <taxon>Smallanthus</taxon>
    </lineage>
</organism>
<reference evidence="2" key="1">
    <citation type="journal article" date="2022" name="Mol. Ecol. Resour.">
        <title>The genomes of chicory, endive, great burdock and yacon provide insights into Asteraceae palaeo-polyploidization history and plant inulin production.</title>
        <authorList>
            <person name="Fan W."/>
            <person name="Wang S."/>
            <person name="Wang H."/>
            <person name="Wang A."/>
            <person name="Jiang F."/>
            <person name="Liu H."/>
            <person name="Zhao H."/>
            <person name="Xu D."/>
            <person name="Zhang Y."/>
        </authorList>
    </citation>
    <scope>NUCLEOTIDE SEQUENCE [LARGE SCALE GENOMIC DNA]</scope>
    <source>
        <strain evidence="2">cv. Yunnan</strain>
    </source>
</reference>
<reference evidence="1 2" key="2">
    <citation type="journal article" date="2022" name="Mol. Ecol. Resour.">
        <title>The genomes of chicory, endive, great burdock and yacon provide insights into Asteraceae paleo-polyploidization history and plant inulin production.</title>
        <authorList>
            <person name="Fan W."/>
            <person name="Wang S."/>
            <person name="Wang H."/>
            <person name="Wang A."/>
            <person name="Jiang F."/>
            <person name="Liu H."/>
            <person name="Zhao H."/>
            <person name="Xu D."/>
            <person name="Zhang Y."/>
        </authorList>
    </citation>
    <scope>NUCLEOTIDE SEQUENCE [LARGE SCALE GENOMIC DNA]</scope>
    <source>
        <strain evidence="2">cv. Yunnan</strain>
        <tissue evidence="1">Leaves</tissue>
    </source>
</reference>
<dbReference type="Proteomes" id="UP001056120">
    <property type="component" value="Linkage Group LG06"/>
</dbReference>
<evidence type="ECO:0000313" key="1">
    <source>
        <dbReference type="EMBL" id="KAI3812352.1"/>
    </source>
</evidence>
<name>A0ACB9IZB0_9ASTR</name>
<keyword evidence="2" id="KW-1185">Reference proteome</keyword>
<evidence type="ECO:0000313" key="2">
    <source>
        <dbReference type="Proteomes" id="UP001056120"/>
    </source>
</evidence>
<sequence length="82" mass="9293">MILPPLQRSSITTLLHDMPFLTSYTRKTLQQAQAQAHKRTSGYGLVSYAQKSKPNKLLLRRPTHRHRLSDLALSILAVSLRA</sequence>
<proteinExistence type="predicted"/>
<gene>
    <name evidence="1" type="ORF">L1987_17059</name>
</gene>
<comment type="caution">
    <text evidence="1">The sequence shown here is derived from an EMBL/GenBank/DDBJ whole genome shotgun (WGS) entry which is preliminary data.</text>
</comment>
<dbReference type="EMBL" id="CM042023">
    <property type="protein sequence ID" value="KAI3812352.1"/>
    <property type="molecule type" value="Genomic_DNA"/>
</dbReference>
<accession>A0ACB9IZB0</accession>
<protein>
    <submittedName>
        <fullName evidence="1">Uncharacterized protein</fullName>
    </submittedName>
</protein>